<accession>A0A433D1X3</accession>
<evidence type="ECO:0000313" key="2">
    <source>
        <dbReference type="Proteomes" id="UP000268093"/>
    </source>
</evidence>
<evidence type="ECO:0000313" key="1">
    <source>
        <dbReference type="EMBL" id="RUP44837.1"/>
    </source>
</evidence>
<keyword evidence="2" id="KW-1185">Reference proteome</keyword>
<proteinExistence type="predicted"/>
<name>A0A433D1X3_9FUNG</name>
<organism evidence="1 2">
    <name type="scientific">Jimgerdemannia flammicorona</name>
    <dbReference type="NCBI Taxonomy" id="994334"/>
    <lineage>
        <taxon>Eukaryota</taxon>
        <taxon>Fungi</taxon>
        <taxon>Fungi incertae sedis</taxon>
        <taxon>Mucoromycota</taxon>
        <taxon>Mucoromycotina</taxon>
        <taxon>Endogonomycetes</taxon>
        <taxon>Endogonales</taxon>
        <taxon>Endogonaceae</taxon>
        <taxon>Jimgerdemannia</taxon>
    </lineage>
</organism>
<protein>
    <submittedName>
        <fullName evidence="1">Uncharacterized protein</fullName>
    </submittedName>
</protein>
<reference evidence="1 2" key="1">
    <citation type="journal article" date="2018" name="New Phytol.">
        <title>Phylogenomics of Endogonaceae and evolution of mycorrhizas within Mucoromycota.</title>
        <authorList>
            <person name="Chang Y."/>
            <person name="Desiro A."/>
            <person name="Na H."/>
            <person name="Sandor L."/>
            <person name="Lipzen A."/>
            <person name="Clum A."/>
            <person name="Barry K."/>
            <person name="Grigoriev I.V."/>
            <person name="Martin F.M."/>
            <person name="Stajich J.E."/>
            <person name="Smith M.E."/>
            <person name="Bonito G."/>
            <person name="Spatafora J.W."/>
        </authorList>
    </citation>
    <scope>NUCLEOTIDE SEQUENCE [LARGE SCALE GENOMIC DNA]</scope>
    <source>
        <strain evidence="1 2">GMNB39</strain>
    </source>
</reference>
<dbReference type="EMBL" id="RBNI01008270">
    <property type="protein sequence ID" value="RUP44837.1"/>
    <property type="molecule type" value="Genomic_DNA"/>
</dbReference>
<gene>
    <name evidence="1" type="ORF">BC936DRAFT_148956</name>
</gene>
<sequence>MRSPRACPKQTTRLSPDFQYQAICEASTTTEPHEHPKPKSQEIRTLTEAVLETAGEMLQVAHATSAGGLSSLALDAPVVCIAQRPKEKGWRWGIRIQISNAPEISRIVVPSTPDPSFSVHVCRISEGKC</sequence>
<comment type="caution">
    <text evidence="1">The sequence shown here is derived from an EMBL/GenBank/DDBJ whole genome shotgun (WGS) entry which is preliminary data.</text>
</comment>
<dbReference type="AlphaFoldDB" id="A0A433D1X3"/>
<dbReference type="Proteomes" id="UP000268093">
    <property type="component" value="Unassembled WGS sequence"/>
</dbReference>